<organism evidence="2 3">
    <name type="scientific">Tianweitania aestuarii</name>
    <dbReference type="NCBI Taxonomy" id="2814886"/>
    <lineage>
        <taxon>Bacteria</taxon>
        <taxon>Pseudomonadati</taxon>
        <taxon>Pseudomonadota</taxon>
        <taxon>Alphaproteobacteria</taxon>
        <taxon>Hyphomicrobiales</taxon>
        <taxon>Phyllobacteriaceae</taxon>
        <taxon>Tianweitania</taxon>
    </lineage>
</organism>
<protein>
    <submittedName>
        <fullName evidence="2">YbaN family protein</fullName>
    </submittedName>
</protein>
<dbReference type="PANTHER" id="PTHR35813">
    <property type="entry name" value="INNER MEMBRANE PROTEIN YBAN"/>
    <property type="match status" value="1"/>
</dbReference>
<keyword evidence="1" id="KW-1133">Transmembrane helix</keyword>
<feature type="transmembrane region" description="Helical" evidence="1">
    <location>
        <begin position="100"/>
        <end position="117"/>
    </location>
</feature>
<sequence>MQQPGDLPPVEHTSSGGAEAIVPVTNKWARGLYLTAGMILTGIGILGAFLPLLPTTIFLIMAAWCFGRSSPRFEAWLLNHPHFGPSLRAWRVSGAVPRRAKYLAFTGMAAGYAIFYVSAMPRWPTALAVGVAMLGSALYVGTRPDGA</sequence>
<evidence type="ECO:0000256" key="1">
    <source>
        <dbReference type="SAM" id="Phobius"/>
    </source>
</evidence>
<reference evidence="2 3" key="1">
    <citation type="submission" date="2021-03" db="EMBL/GenBank/DDBJ databases">
        <title>Tianweitania aestuarii sp. nov., isolated from a tidal flat.</title>
        <authorList>
            <person name="Park S."/>
            <person name="Yoon J.-H."/>
        </authorList>
    </citation>
    <scope>NUCLEOTIDE SEQUENCE [LARGE SCALE GENOMIC DNA]</scope>
    <source>
        <strain evidence="2 3">BSSL-BM11</strain>
    </source>
</reference>
<accession>A0ABS5RUC0</accession>
<dbReference type="Pfam" id="PF04304">
    <property type="entry name" value="DUF454"/>
    <property type="match status" value="1"/>
</dbReference>
<dbReference type="InterPro" id="IPR007401">
    <property type="entry name" value="DUF454"/>
</dbReference>
<name>A0ABS5RUC0_9HYPH</name>
<proteinExistence type="predicted"/>
<feature type="transmembrane region" description="Helical" evidence="1">
    <location>
        <begin position="33"/>
        <end position="66"/>
    </location>
</feature>
<keyword evidence="1" id="KW-0812">Transmembrane</keyword>
<gene>
    <name evidence="2" type="ORF">JYU29_08150</name>
</gene>
<feature type="transmembrane region" description="Helical" evidence="1">
    <location>
        <begin position="123"/>
        <end position="141"/>
    </location>
</feature>
<comment type="caution">
    <text evidence="2">The sequence shown here is derived from an EMBL/GenBank/DDBJ whole genome shotgun (WGS) entry which is preliminary data.</text>
</comment>
<evidence type="ECO:0000313" key="3">
    <source>
        <dbReference type="Proteomes" id="UP001297272"/>
    </source>
</evidence>
<dbReference type="Proteomes" id="UP001297272">
    <property type="component" value="Unassembled WGS sequence"/>
</dbReference>
<evidence type="ECO:0000313" key="2">
    <source>
        <dbReference type="EMBL" id="MBS9720655.1"/>
    </source>
</evidence>
<dbReference type="EMBL" id="JAFMNX010000001">
    <property type="protein sequence ID" value="MBS9720655.1"/>
    <property type="molecule type" value="Genomic_DNA"/>
</dbReference>
<keyword evidence="1" id="KW-0472">Membrane</keyword>
<dbReference type="PANTHER" id="PTHR35813:SF1">
    <property type="entry name" value="INNER MEMBRANE PROTEIN YBAN"/>
    <property type="match status" value="1"/>
</dbReference>
<keyword evidence="3" id="KW-1185">Reference proteome</keyword>